<dbReference type="PANTHER" id="PTHR13255">
    <property type="entry name" value="ATAXIN-10"/>
    <property type="match status" value="1"/>
</dbReference>
<evidence type="ECO:0000256" key="2">
    <source>
        <dbReference type="ARBA" id="ARBA00022618"/>
    </source>
</evidence>
<dbReference type="Gene3D" id="1.25.10.10">
    <property type="entry name" value="Leucine-rich Repeat Variant"/>
    <property type="match status" value="1"/>
</dbReference>
<evidence type="ECO:0000256" key="6">
    <source>
        <dbReference type="ARBA" id="ARBA00044805"/>
    </source>
</evidence>
<dbReference type="GO" id="GO:0051301">
    <property type="term" value="P:cell division"/>
    <property type="evidence" value="ECO:0007669"/>
    <property type="project" value="UniProtKB-KW"/>
</dbReference>
<gene>
    <name evidence="8" type="ORF">CANTEDRAFT_106551</name>
</gene>
<evidence type="ECO:0000256" key="1">
    <source>
        <dbReference type="ARBA" id="ARBA00008384"/>
    </source>
</evidence>
<evidence type="ECO:0000256" key="4">
    <source>
        <dbReference type="ARBA" id="ARBA00044746"/>
    </source>
</evidence>
<evidence type="ECO:0000313" key="9">
    <source>
        <dbReference type="Proteomes" id="UP000000707"/>
    </source>
</evidence>
<dbReference type="PANTHER" id="PTHR13255:SF0">
    <property type="entry name" value="ATAXIN-10"/>
    <property type="match status" value="1"/>
</dbReference>
<name>G3B685_CANTC</name>
<comment type="function">
    <text evidence="4">May play a role in the regulation of cytokinesis.</text>
</comment>
<dbReference type="Pfam" id="PF09759">
    <property type="entry name" value="Atx10homo_assoc"/>
    <property type="match status" value="1"/>
</dbReference>
<dbReference type="OrthoDB" id="379794at2759"/>
<dbReference type="InterPro" id="IPR051374">
    <property type="entry name" value="Ataxin-10/CTR86_families"/>
</dbReference>
<evidence type="ECO:0000256" key="3">
    <source>
        <dbReference type="ARBA" id="ARBA00023306"/>
    </source>
</evidence>
<keyword evidence="3" id="KW-0131">Cell cycle</keyword>
<sequence>MVTQSISEPEIRVVLRSKTAKLQNLIIPASDDIQYLRLFRGVLLIIRNLVIETNDFEIETIATSLEQFQRVVPSSNEMYTKTVIVYYQIFANISQTKQPQCIHTLTKIMKFNDNTEHPVLVTLSNLFKNDQNIYDMLYNDYGIETMRHLTNFEVTEHPNEIERLYLEIWEKVVAHESFSKWIVKHDDEKVLKICQIVITSKDNWNNSQLLGILSWLFEMFKFLNGVAVASLNNKDLDSLGAVHPKLLMVLDCVSELSKFNIAKDFLINYEMVNLLIPLLRVVHESIEPKNMMKNKNQIIEFPHIKSIIIEILSYLTFENFKIQELIRELHGIEVILSSCVIDDSNPFMKERAIICLKYLLYKNAQNQEFVASLEAKKSVDSSLLEEAGYQVSINNSGKFELINGSRSR</sequence>
<evidence type="ECO:0000259" key="7">
    <source>
        <dbReference type="Pfam" id="PF09759"/>
    </source>
</evidence>
<dbReference type="InterPro" id="IPR019156">
    <property type="entry name" value="Ataxin-10_domain"/>
</dbReference>
<organism evidence="9">
    <name type="scientific">Candida tenuis (strain ATCC 10573 / BCRC 21748 / CBS 615 / JCM 9827 / NBRC 10315 / NRRL Y-1498 / VKM Y-70)</name>
    <name type="common">Yeast</name>
    <name type="synonym">Yamadazyma tenuis</name>
    <dbReference type="NCBI Taxonomy" id="590646"/>
    <lineage>
        <taxon>Eukaryota</taxon>
        <taxon>Fungi</taxon>
        <taxon>Dikarya</taxon>
        <taxon>Ascomycota</taxon>
        <taxon>Saccharomycotina</taxon>
        <taxon>Pichiomycetes</taxon>
        <taxon>Debaryomycetaceae</taxon>
        <taxon>Yamadazyma</taxon>
    </lineage>
</organism>
<evidence type="ECO:0000313" key="8">
    <source>
        <dbReference type="EMBL" id="EGV63410.1"/>
    </source>
</evidence>
<feature type="domain" description="Ataxin-10" evidence="7">
    <location>
        <begin position="304"/>
        <end position="401"/>
    </location>
</feature>
<keyword evidence="2" id="KW-0132">Cell division</keyword>
<keyword evidence="9" id="KW-1185">Reference proteome</keyword>
<dbReference type="InterPro" id="IPR011989">
    <property type="entry name" value="ARM-like"/>
</dbReference>
<reference evidence="8 9" key="1">
    <citation type="journal article" date="2011" name="Proc. Natl. Acad. Sci. U.S.A.">
        <title>Comparative genomics of xylose-fermenting fungi for enhanced biofuel production.</title>
        <authorList>
            <person name="Wohlbach D.J."/>
            <person name="Kuo A."/>
            <person name="Sato T.K."/>
            <person name="Potts K.M."/>
            <person name="Salamov A.A."/>
            <person name="LaButti K.M."/>
            <person name="Sun H."/>
            <person name="Clum A."/>
            <person name="Pangilinan J.L."/>
            <person name="Lindquist E.A."/>
            <person name="Lucas S."/>
            <person name="Lapidus A."/>
            <person name="Jin M."/>
            <person name="Gunawan C."/>
            <person name="Balan V."/>
            <person name="Dale B.E."/>
            <person name="Jeffries T.W."/>
            <person name="Zinkel R."/>
            <person name="Barry K.W."/>
            <person name="Grigoriev I.V."/>
            <person name="Gasch A.P."/>
        </authorList>
    </citation>
    <scope>NUCLEOTIDE SEQUENCE [LARGE SCALE GENOMIC DNA]</scope>
    <source>
        <strain evidence="9">ATCC 10573 / BCRC 21748 / CBS 615 / JCM 9827 / NBRC 10315 / NRRL Y-1498 / VKM Y-70</strain>
    </source>
</reference>
<protein>
    <recommendedName>
        <fullName evidence="5">Ataxin-10 homolog</fullName>
    </recommendedName>
    <alternativeName>
        <fullName evidence="6">Copper transport protein 86</fullName>
    </alternativeName>
</protein>
<dbReference type="InterPro" id="IPR016024">
    <property type="entry name" value="ARM-type_fold"/>
</dbReference>
<proteinExistence type="inferred from homology"/>
<dbReference type="eggNOG" id="KOG2676">
    <property type="taxonomic scope" value="Eukaryota"/>
</dbReference>
<dbReference type="GO" id="GO:0005829">
    <property type="term" value="C:cytosol"/>
    <property type="evidence" value="ECO:0007669"/>
    <property type="project" value="TreeGrafter"/>
</dbReference>
<dbReference type="SUPFAM" id="SSF48371">
    <property type="entry name" value="ARM repeat"/>
    <property type="match status" value="1"/>
</dbReference>
<dbReference type="EMBL" id="GL996524">
    <property type="protein sequence ID" value="EGV63410.1"/>
    <property type="molecule type" value="Genomic_DNA"/>
</dbReference>
<dbReference type="Proteomes" id="UP000000707">
    <property type="component" value="Unassembled WGS sequence"/>
</dbReference>
<dbReference type="HOGENOM" id="CLU_043683_0_0_1"/>
<accession>G3B685</accession>
<evidence type="ECO:0000256" key="5">
    <source>
        <dbReference type="ARBA" id="ARBA00044801"/>
    </source>
</evidence>
<comment type="similarity">
    <text evidence="1">Belongs to the ataxin-10 family.</text>
</comment>
<dbReference type="AlphaFoldDB" id="G3B685"/>